<feature type="region of interest" description="Disordered" evidence="4">
    <location>
        <begin position="449"/>
        <end position="469"/>
    </location>
</feature>
<evidence type="ECO:0000256" key="3">
    <source>
        <dbReference type="ARBA" id="ARBA00023242"/>
    </source>
</evidence>
<dbReference type="InterPro" id="IPR028307">
    <property type="entry name" value="Lin-54_fam"/>
</dbReference>
<dbReference type="PANTHER" id="PTHR12446">
    <property type="entry name" value="TESMIN/TSO1-RELATED"/>
    <property type="match status" value="1"/>
</dbReference>
<evidence type="ECO:0000256" key="1">
    <source>
        <dbReference type="ARBA" id="ARBA00004123"/>
    </source>
</evidence>
<feature type="compositionally biased region" description="Low complexity" evidence="4">
    <location>
        <begin position="54"/>
        <end position="67"/>
    </location>
</feature>
<name>A0A1D1XMS3_9ARAE</name>
<protein>
    <submittedName>
        <fullName evidence="6">Protein lin-54</fullName>
    </submittedName>
</protein>
<dbReference type="PANTHER" id="PTHR12446:SF34">
    <property type="entry name" value="PROTEIN LIN-54 HOMOLOG"/>
    <property type="match status" value="1"/>
</dbReference>
<dbReference type="Pfam" id="PF03638">
    <property type="entry name" value="TCR"/>
    <property type="match status" value="2"/>
</dbReference>
<keyword evidence="3" id="KW-0539">Nucleus</keyword>
<feature type="region of interest" description="Disordered" evidence="4">
    <location>
        <begin position="39"/>
        <end position="68"/>
    </location>
</feature>
<dbReference type="InterPro" id="IPR033467">
    <property type="entry name" value="Tesmin/TSO1-like_CXC"/>
</dbReference>
<comment type="similarity">
    <text evidence="2">Belongs to the lin-54 family.</text>
</comment>
<dbReference type="AlphaFoldDB" id="A0A1D1XMS3"/>
<sequence length="576" mass="62168">MAAPLEQGVRSPASVPADFPLKKLARQLDFTAYTPVPGAVASSEQMKRPPQPQQSPLRPQPQHHQLPLMTTPPAASLVVASCPLPGVPLPRASVPLPVKPDTPKSRLLPGFEAKDGTPKKQKQCNCKNSKCLKLYCECFASGVYCDGCNCTNCYNNVENEAARHEAVEATLERNPNAFRPKIASSPHTIRDSREEAELPLLGKHNKGCHCKKSWCLKKYCECFQANILCSDNCKCLDCKNFEGSEERRAIFHGDHSNNITYIQQAANAAITGAIGSSGYGSSPATKKRKSQEDPSIHRLAQFPQVNHLKNSIPASMGSMPARVINPAGLGSTKLTYRPLLADIIQPEDVKELCKLLVVVSGEAAKAFAEKTSLEGKIAEREDSSTTSFASSSQNRDECHKGPGGQTADDRSGSAHTGNMALEESELDGAEVHSGGRPMSPGTLALMCDEKDPMFMPSGSRNTGASLRVPSGQSMPEVYMEQERCILTEFRDCLRNLVTYGKLKEAKYYSMATKSDVSNCHDPVTNGIARAPIPSTADTSQTANVSNPPLSNCLPSTVGHPVVENGALQPKIENVEL</sequence>
<accession>A0A1D1XMS3</accession>
<dbReference type="InterPro" id="IPR005172">
    <property type="entry name" value="CRC"/>
</dbReference>
<proteinExistence type="inferred from homology"/>
<evidence type="ECO:0000256" key="4">
    <source>
        <dbReference type="SAM" id="MobiDB-lite"/>
    </source>
</evidence>
<reference evidence="6" key="1">
    <citation type="submission" date="2015-07" db="EMBL/GenBank/DDBJ databases">
        <title>Transcriptome Assembly of Anthurium amnicola.</title>
        <authorList>
            <person name="Suzuki J."/>
        </authorList>
    </citation>
    <scope>NUCLEOTIDE SEQUENCE</scope>
</reference>
<dbReference type="GO" id="GO:0006355">
    <property type="term" value="P:regulation of DNA-templated transcription"/>
    <property type="evidence" value="ECO:0007669"/>
    <property type="project" value="TreeGrafter"/>
</dbReference>
<feature type="domain" description="CRC" evidence="5">
    <location>
        <begin position="120"/>
        <end position="243"/>
    </location>
</feature>
<dbReference type="SMART" id="SM01114">
    <property type="entry name" value="CXC"/>
    <property type="match status" value="2"/>
</dbReference>
<dbReference type="PROSITE" id="PS51634">
    <property type="entry name" value="CRC"/>
    <property type="match status" value="1"/>
</dbReference>
<evidence type="ECO:0000313" key="6">
    <source>
        <dbReference type="EMBL" id="JAT43665.1"/>
    </source>
</evidence>
<evidence type="ECO:0000256" key="2">
    <source>
        <dbReference type="ARBA" id="ARBA00007267"/>
    </source>
</evidence>
<feature type="region of interest" description="Disordered" evidence="4">
    <location>
        <begin position="95"/>
        <end position="114"/>
    </location>
</feature>
<dbReference type="GO" id="GO:0005634">
    <property type="term" value="C:nucleus"/>
    <property type="evidence" value="ECO:0007669"/>
    <property type="project" value="UniProtKB-SubCell"/>
</dbReference>
<dbReference type="EMBL" id="GDJX01024271">
    <property type="protein sequence ID" value="JAT43665.1"/>
    <property type="molecule type" value="Transcribed_RNA"/>
</dbReference>
<gene>
    <name evidence="6" type="primary">lin-54_4</name>
    <name evidence="6" type="ORF">g.76984</name>
</gene>
<feature type="region of interest" description="Disordered" evidence="4">
    <location>
        <begin position="376"/>
        <end position="416"/>
    </location>
</feature>
<comment type="subcellular location">
    <subcellularLocation>
        <location evidence="1">Nucleus</location>
    </subcellularLocation>
</comment>
<evidence type="ECO:0000259" key="5">
    <source>
        <dbReference type="PROSITE" id="PS51634"/>
    </source>
</evidence>
<organism evidence="6">
    <name type="scientific">Anthurium amnicola</name>
    <dbReference type="NCBI Taxonomy" id="1678845"/>
    <lineage>
        <taxon>Eukaryota</taxon>
        <taxon>Viridiplantae</taxon>
        <taxon>Streptophyta</taxon>
        <taxon>Embryophyta</taxon>
        <taxon>Tracheophyta</taxon>
        <taxon>Spermatophyta</taxon>
        <taxon>Magnoliopsida</taxon>
        <taxon>Liliopsida</taxon>
        <taxon>Araceae</taxon>
        <taxon>Pothoideae</taxon>
        <taxon>Potheae</taxon>
        <taxon>Anthurium</taxon>
    </lineage>
</organism>